<accession>A0AA41FGU4</accession>
<proteinExistence type="predicted"/>
<evidence type="ECO:0000313" key="1">
    <source>
        <dbReference type="EMBL" id="MBT9811124.1"/>
    </source>
</evidence>
<organism evidence="1 2">
    <name type="scientific">Enterocloster citroniae</name>
    <dbReference type="NCBI Taxonomy" id="358743"/>
    <lineage>
        <taxon>Bacteria</taxon>
        <taxon>Bacillati</taxon>
        <taxon>Bacillota</taxon>
        <taxon>Clostridia</taxon>
        <taxon>Lachnospirales</taxon>
        <taxon>Lachnospiraceae</taxon>
        <taxon>Enterocloster</taxon>
    </lineage>
</organism>
<comment type="caution">
    <text evidence="1">The sequence shown here is derived from an EMBL/GenBank/DDBJ whole genome shotgun (WGS) entry which is preliminary data.</text>
</comment>
<dbReference type="EMBL" id="WQPS01000017">
    <property type="protein sequence ID" value="MBT9811124.1"/>
    <property type="molecule type" value="Genomic_DNA"/>
</dbReference>
<keyword evidence="1" id="KW-0238">DNA-binding</keyword>
<dbReference type="PANTHER" id="PTHR38479">
    <property type="entry name" value="LMO0824 PROTEIN"/>
    <property type="match status" value="1"/>
</dbReference>
<dbReference type="InterPro" id="IPR009351">
    <property type="entry name" value="AlkZ-like"/>
</dbReference>
<sequence>MEEPGIERIRSFRLRSHHLDAVYRKSDIGEAIGACGMQNTPPGAWEAALYNRVPDCTLGEMEQLLYGDKTLLQAWSLRGAPVVFPTAESDVFLSALIPRGEEPWIYTQGITLALDFLEMEMGDLSDMLLQVMPQLDDQVIVSKNALDETIAQWMAPLLPSSKRGLWNRPSMYGSPDKQTVGGAVVSFLLRPCAFRGLVVFGERSGISPAFTSYKNWTGHTLKADEESEKKLVRKYLHCYGPATIDMFVTWLGCSRSQGRRMWESVSGEMEPVGVLGKEAFILSEDKEQLFADAVFSRELLFLGAHDPFLDQRDRMILQPDQSLHRQIWKLVTNPGAVIFRGEIIGVWTSKKKGKGMEIKLSLWEDCHEMQKLRNLAEEYAGFRQQELRLTRVDGGIYGNDRGRGTVPLS</sequence>
<dbReference type="AlphaFoldDB" id="A0AA41FGU4"/>
<dbReference type="PANTHER" id="PTHR38479:SF2">
    <property type="entry name" value="WINGED HELIX DNA-BINDING DOMAIN-CONTAINING PROTEIN"/>
    <property type="match status" value="1"/>
</dbReference>
<gene>
    <name evidence="1" type="ORF">GPL26_15975</name>
</gene>
<evidence type="ECO:0000313" key="2">
    <source>
        <dbReference type="Proteomes" id="UP000708338"/>
    </source>
</evidence>
<dbReference type="GO" id="GO:0003677">
    <property type="term" value="F:DNA binding"/>
    <property type="evidence" value="ECO:0007669"/>
    <property type="project" value="UniProtKB-KW"/>
</dbReference>
<dbReference type="Pfam" id="PF06224">
    <property type="entry name" value="AlkZ-like"/>
    <property type="match status" value="1"/>
</dbReference>
<name>A0AA41FGU4_9FIRM</name>
<protein>
    <submittedName>
        <fullName evidence="1">Winged helix DNA-binding domain-containing protein</fullName>
    </submittedName>
</protein>
<dbReference type="Proteomes" id="UP000708338">
    <property type="component" value="Unassembled WGS sequence"/>
</dbReference>
<reference evidence="1" key="1">
    <citation type="journal article" date="2021" name="Gut Microbes">
        <title>A synthetic consortium of 100 gut commensals modulates the composition and function in a colon model of the microbiome of elderly subjects.</title>
        <authorList>
            <person name="Perez M."/>
            <person name="Ntemiri A."/>
            <person name="Tan H."/>
            <person name="Harris H.M.B."/>
            <person name="Roager H.M."/>
            <person name="Ribiere C."/>
            <person name="O'Toole P.W."/>
        </authorList>
    </citation>
    <scope>NUCLEOTIDE SEQUENCE</scope>
    <source>
        <strain evidence="1">MCC335</strain>
    </source>
</reference>
<dbReference type="RefSeq" id="WP_045091425.1">
    <property type="nucleotide sequence ID" value="NZ_CABJDD010000008.1"/>
</dbReference>